<dbReference type="InterPro" id="IPR046960">
    <property type="entry name" value="PPR_At4g14850-like_plant"/>
</dbReference>
<dbReference type="InterPro" id="IPR002885">
    <property type="entry name" value="PPR_rpt"/>
</dbReference>
<feature type="repeat" description="PPR" evidence="3">
    <location>
        <begin position="167"/>
        <end position="201"/>
    </location>
</feature>
<dbReference type="PANTHER" id="PTHR47926:SF497">
    <property type="entry name" value="TETRATRICOPEPTIDE-LIKE HELICAL DOMAIN SUPERFAMILY"/>
    <property type="match status" value="1"/>
</dbReference>
<keyword evidence="5" id="KW-1185">Reference proteome</keyword>
<dbReference type="EMBL" id="BPVZ01000019">
    <property type="protein sequence ID" value="GKV02961.1"/>
    <property type="molecule type" value="Genomic_DNA"/>
</dbReference>
<evidence type="ECO:0000256" key="3">
    <source>
        <dbReference type="PROSITE-ProRule" id="PRU00708"/>
    </source>
</evidence>
<comment type="caution">
    <text evidence="4">The sequence shown here is derived from an EMBL/GenBank/DDBJ whole genome shotgun (WGS) entry which is preliminary data.</text>
</comment>
<dbReference type="Pfam" id="PF13041">
    <property type="entry name" value="PPR_2"/>
    <property type="match status" value="1"/>
</dbReference>
<comment type="similarity">
    <text evidence="2">Belongs to the PPR family. PCMP-E subfamily.</text>
</comment>
<dbReference type="FunFam" id="1.25.40.10:FF:000277">
    <property type="entry name" value="Pentatricopeptide repeat-containing protein, mitochondrial"/>
    <property type="match status" value="1"/>
</dbReference>
<feature type="repeat" description="PPR" evidence="3">
    <location>
        <begin position="301"/>
        <end position="335"/>
    </location>
</feature>
<evidence type="ECO:0008006" key="6">
    <source>
        <dbReference type="Google" id="ProtNLM"/>
    </source>
</evidence>
<organism evidence="4 5">
    <name type="scientific">Rubroshorea leprosula</name>
    <dbReference type="NCBI Taxonomy" id="152421"/>
    <lineage>
        <taxon>Eukaryota</taxon>
        <taxon>Viridiplantae</taxon>
        <taxon>Streptophyta</taxon>
        <taxon>Embryophyta</taxon>
        <taxon>Tracheophyta</taxon>
        <taxon>Spermatophyta</taxon>
        <taxon>Magnoliopsida</taxon>
        <taxon>eudicotyledons</taxon>
        <taxon>Gunneridae</taxon>
        <taxon>Pentapetalae</taxon>
        <taxon>rosids</taxon>
        <taxon>malvids</taxon>
        <taxon>Malvales</taxon>
        <taxon>Dipterocarpaceae</taxon>
        <taxon>Rubroshorea</taxon>
    </lineage>
</organism>
<reference evidence="4 5" key="1">
    <citation type="journal article" date="2021" name="Commun. Biol.">
        <title>The genome of Shorea leprosula (Dipterocarpaceae) highlights the ecological relevance of drought in aseasonal tropical rainforests.</title>
        <authorList>
            <person name="Ng K.K.S."/>
            <person name="Kobayashi M.J."/>
            <person name="Fawcett J.A."/>
            <person name="Hatakeyama M."/>
            <person name="Paape T."/>
            <person name="Ng C.H."/>
            <person name="Ang C.C."/>
            <person name="Tnah L.H."/>
            <person name="Lee C.T."/>
            <person name="Nishiyama T."/>
            <person name="Sese J."/>
            <person name="O'Brien M.J."/>
            <person name="Copetti D."/>
            <person name="Mohd Noor M.I."/>
            <person name="Ong R.C."/>
            <person name="Putra M."/>
            <person name="Sireger I.Z."/>
            <person name="Indrioko S."/>
            <person name="Kosugi Y."/>
            <person name="Izuno A."/>
            <person name="Isagi Y."/>
            <person name="Lee S.L."/>
            <person name="Shimizu K.K."/>
        </authorList>
    </citation>
    <scope>NUCLEOTIDE SEQUENCE [LARGE SCALE GENOMIC DNA]</scope>
    <source>
        <strain evidence="4">214</strain>
    </source>
</reference>
<dbReference type="GO" id="GO:0003723">
    <property type="term" value="F:RNA binding"/>
    <property type="evidence" value="ECO:0007669"/>
    <property type="project" value="InterPro"/>
</dbReference>
<dbReference type="PROSITE" id="PS51375">
    <property type="entry name" value="PPR"/>
    <property type="match status" value="3"/>
</dbReference>
<dbReference type="Proteomes" id="UP001054252">
    <property type="component" value="Unassembled WGS sequence"/>
</dbReference>
<sequence length="526" mass="58416">MNRKRLLAVLEGCGSIVKLKKIHACAVTLGLLQNHQSLASNILTVYTKLGHPQHAHKLFNQIQDPDIVSWTSLIYLHLREEDPNTAFLAFSRLINRGLRPDSYSVVGSLCACGLDKSLLGGKVVHGMVLRFQLGLDPIVGNALIDMYSRNGEIEVARRVFEGMGVKDIASWNTLINGFVMCGYLEGARDVFDEMPLRNWISWTAMMTGYVRGKAPVIALKLFKEMKIEGKNQPTAITVVSVLSGCSDIGALDFGSSIHGYVNKTYLTEDVTVSNALMDMYSKSGDLDVSLKIFGEIGVKKDVFSWTTMISAYATHGKAEQALEVFSAMLESGVAPNKVTFLSVLSACTHAGLVTEGQRLFQEMVVRYRLKPRIEHYGCLLDLLSRAGHLEEAKILIDNMPVSRDAPIWRSFLSACLLHGNLNLAEMAGKRVVELEPDDDGVNVLLWQICSAANRQEDGLKIRKLMRNHKVKKKPGCSWLELNGVIHELLAEDALHQDVGRKIHWVLDSIREPSKLDFGWSCLPLEN</sequence>
<evidence type="ECO:0000256" key="1">
    <source>
        <dbReference type="ARBA" id="ARBA00022737"/>
    </source>
</evidence>
<proteinExistence type="inferred from homology"/>
<gene>
    <name evidence="4" type="ORF">SLEP1_g15333</name>
</gene>
<dbReference type="Gene3D" id="1.25.40.10">
    <property type="entry name" value="Tetratricopeptide repeat domain"/>
    <property type="match status" value="3"/>
</dbReference>
<evidence type="ECO:0000313" key="5">
    <source>
        <dbReference type="Proteomes" id="UP001054252"/>
    </source>
</evidence>
<name>A0AAV5IM16_9ROSI</name>
<dbReference type="PANTHER" id="PTHR47926">
    <property type="entry name" value="PENTATRICOPEPTIDE REPEAT-CONTAINING PROTEIN"/>
    <property type="match status" value="1"/>
</dbReference>
<feature type="repeat" description="PPR" evidence="3">
    <location>
        <begin position="66"/>
        <end position="100"/>
    </location>
</feature>
<evidence type="ECO:0000256" key="2">
    <source>
        <dbReference type="ARBA" id="ARBA00061659"/>
    </source>
</evidence>
<dbReference type="Pfam" id="PF20431">
    <property type="entry name" value="E_motif"/>
    <property type="match status" value="1"/>
</dbReference>
<evidence type="ECO:0000313" key="4">
    <source>
        <dbReference type="EMBL" id="GKV02961.1"/>
    </source>
</evidence>
<dbReference type="GO" id="GO:0005737">
    <property type="term" value="C:cytoplasm"/>
    <property type="evidence" value="ECO:0007669"/>
    <property type="project" value="UniProtKB-ARBA"/>
</dbReference>
<keyword evidence="1" id="KW-0677">Repeat</keyword>
<protein>
    <recommendedName>
        <fullName evidence="6">Pentatricopeptide repeat-containing protein</fullName>
    </recommendedName>
</protein>
<accession>A0AAV5IM16</accession>
<dbReference type="AlphaFoldDB" id="A0AAV5IM16"/>
<dbReference type="Pfam" id="PF01535">
    <property type="entry name" value="PPR"/>
    <property type="match status" value="6"/>
</dbReference>
<dbReference type="FunFam" id="1.25.40.10:FF:000348">
    <property type="entry name" value="Pentatricopeptide repeat-containing protein chloroplastic"/>
    <property type="match status" value="1"/>
</dbReference>
<dbReference type="SUPFAM" id="SSF48452">
    <property type="entry name" value="TPR-like"/>
    <property type="match status" value="1"/>
</dbReference>
<dbReference type="NCBIfam" id="TIGR00756">
    <property type="entry name" value="PPR"/>
    <property type="match status" value="3"/>
</dbReference>
<dbReference type="InterPro" id="IPR011990">
    <property type="entry name" value="TPR-like_helical_dom_sf"/>
</dbReference>
<dbReference type="InterPro" id="IPR046848">
    <property type="entry name" value="E_motif"/>
</dbReference>
<dbReference type="GO" id="GO:0016556">
    <property type="term" value="P:mRNA modification"/>
    <property type="evidence" value="ECO:0007669"/>
    <property type="project" value="UniProtKB-ARBA"/>
</dbReference>